<reference evidence="4" key="1">
    <citation type="journal article" date="2019" name="Int. J. Syst. Evol. Microbiol.">
        <title>The Global Catalogue of Microorganisms (GCM) 10K type strain sequencing project: providing services to taxonomists for standard genome sequencing and annotation.</title>
        <authorList>
            <consortium name="The Broad Institute Genomics Platform"/>
            <consortium name="The Broad Institute Genome Sequencing Center for Infectious Disease"/>
            <person name="Wu L."/>
            <person name="Ma J."/>
        </authorList>
    </citation>
    <scope>NUCLEOTIDE SEQUENCE [LARGE SCALE GENOMIC DNA]</scope>
    <source>
        <strain evidence="4">CGMCC 4.1622</strain>
    </source>
</reference>
<evidence type="ECO:0000313" key="4">
    <source>
        <dbReference type="Proteomes" id="UP001596066"/>
    </source>
</evidence>
<dbReference type="PANTHER" id="PTHR46825">
    <property type="entry name" value="D-ALANYL-D-ALANINE-CARBOXYPEPTIDASE/ENDOPEPTIDASE AMPH"/>
    <property type="match status" value="1"/>
</dbReference>
<dbReference type="Pfam" id="PF00144">
    <property type="entry name" value="Beta-lactamase"/>
    <property type="match status" value="1"/>
</dbReference>
<feature type="region of interest" description="Disordered" evidence="1">
    <location>
        <begin position="232"/>
        <end position="255"/>
    </location>
</feature>
<dbReference type="InterPro" id="IPR001466">
    <property type="entry name" value="Beta-lactam-related"/>
</dbReference>
<evidence type="ECO:0000256" key="1">
    <source>
        <dbReference type="SAM" id="MobiDB-lite"/>
    </source>
</evidence>
<sequence>MRTALAVPVVNRSCHPPTGCSTMLGHACSAILLQSSLSDRTRTCLNILEHARPEREGLPSVWTRPVDRTWGNLAPRPELARRLCPIFAGAAPAPGVALAVIAGGERVVACRGYADRDGLRPIRADTRFELGSAAKTFTALLLAEVVARGDVRYDDPIDDYLPTGAVPGYRHERPITLLHLATHASGLPPPPYRTGSPARTTPSVPPTCCAPCLRTPVRGTADTQVRYSGLGAGLLGPGAGERGRPATGPTGRPGL</sequence>
<dbReference type="EMBL" id="JBHSOC010000031">
    <property type="protein sequence ID" value="MFC5643386.1"/>
    <property type="molecule type" value="Genomic_DNA"/>
</dbReference>
<feature type="compositionally biased region" description="Low complexity" evidence="1">
    <location>
        <begin position="245"/>
        <end position="255"/>
    </location>
</feature>
<proteinExistence type="predicted"/>
<dbReference type="GO" id="GO:0016787">
    <property type="term" value="F:hydrolase activity"/>
    <property type="evidence" value="ECO:0007669"/>
    <property type="project" value="UniProtKB-KW"/>
</dbReference>
<dbReference type="Gene3D" id="3.40.710.10">
    <property type="entry name" value="DD-peptidase/beta-lactamase superfamily"/>
    <property type="match status" value="1"/>
</dbReference>
<keyword evidence="3" id="KW-0378">Hydrolase</keyword>
<dbReference type="SUPFAM" id="SSF56601">
    <property type="entry name" value="beta-lactamase/transpeptidase-like"/>
    <property type="match status" value="1"/>
</dbReference>
<gene>
    <name evidence="3" type="ORF">ACFPZF_18735</name>
</gene>
<evidence type="ECO:0000313" key="3">
    <source>
        <dbReference type="EMBL" id="MFC5643386.1"/>
    </source>
</evidence>
<comment type="caution">
    <text evidence="3">The sequence shown here is derived from an EMBL/GenBank/DDBJ whole genome shotgun (WGS) entry which is preliminary data.</text>
</comment>
<protein>
    <submittedName>
        <fullName evidence="3">Serine hydrolase domain-containing protein</fullName>
    </submittedName>
</protein>
<keyword evidence="4" id="KW-1185">Reference proteome</keyword>
<evidence type="ECO:0000259" key="2">
    <source>
        <dbReference type="Pfam" id="PF00144"/>
    </source>
</evidence>
<accession>A0ABW0VCI2</accession>
<dbReference type="PANTHER" id="PTHR46825:SF8">
    <property type="entry name" value="BETA-LACTAMASE-RELATED"/>
    <property type="match status" value="1"/>
</dbReference>
<dbReference type="InterPro" id="IPR012338">
    <property type="entry name" value="Beta-lactam/transpept-like"/>
</dbReference>
<feature type="domain" description="Beta-lactamase-related" evidence="2">
    <location>
        <begin position="93"/>
        <end position="236"/>
    </location>
</feature>
<name>A0ABW0VCI2_9ACTN</name>
<dbReference type="RefSeq" id="WP_346140644.1">
    <property type="nucleotide sequence ID" value="NZ_BAAAUA010000001.1"/>
</dbReference>
<organism evidence="3 4">
    <name type="scientific">Kitasatospora cinereorecta</name>
    <dbReference type="NCBI Taxonomy" id="285560"/>
    <lineage>
        <taxon>Bacteria</taxon>
        <taxon>Bacillati</taxon>
        <taxon>Actinomycetota</taxon>
        <taxon>Actinomycetes</taxon>
        <taxon>Kitasatosporales</taxon>
        <taxon>Streptomycetaceae</taxon>
        <taxon>Kitasatospora</taxon>
    </lineage>
</organism>
<dbReference type="Proteomes" id="UP001596066">
    <property type="component" value="Unassembled WGS sequence"/>
</dbReference>
<dbReference type="InterPro" id="IPR050491">
    <property type="entry name" value="AmpC-like"/>
</dbReference>